<protein>
    <recommendedName>
        <fullName evidence="1">BTB domain-containing protein</fullName>
    </recommendedName>
</protein>
<accession>A0A8H3CED9</accession>
<gene>
    <name evidence="2" type="ORF">RDB_LOCUS123202</name>
</gene>
<feature type="domain" description="BTB" evidence="1">
    <location>
        <begin position="47"/>
        <end position="121"/>
    </location>
</feature>
<dbReference type="EMBL" id="CAJMWX010001307">
    <property type="protein sequence ID" value="CAE6480080.1"/>
    <property type="molecule type" value="Genomic_DNA"/>
</dbReference>
<dbReference type="PROSITE" id="PS50097">
    <property type="entry name" value="BTB"/>
    <property type="match status" value="1"/>
</dbReference>
<dbReference type="InterPro" id="IPR000210">
    <property type="entry name" value="BTB/POZ_dom"/>
</dbReference>
<dbReference type="SMART" id="SM00225">
    <property type="entry name" value="BTB"/>
    <property type="match status" value="1"/>
</dbReference>
<reference evidence="2" key="1">
    <citation type="submission" date="2021-01" db="EMBL/GenBank/DDBJ databases">
        <authorList>
            <person name="Kaushik A."/>
        </authorList>
    </citation>
    <scope>NUCLEOTIDE SEQUENCE</scope>
    <source>
        <strain evidence="2">AG4-R118</strain>
    </source>
</reference>
<sequence>MSSNISQVEIGLSMSLPRDLILPGRARAGNKIPPPTKRHSKFYFDGAMVVIKIDNTLFKVHKSVLLQSETFSDMFGLPNEAMSDLGEGSVAEHPIVLNGISVSDFEALLQVLYANRFSTNQLAPSPAIIIPAFRLANMWHFEELCAHLRPIAEKMFSDVDRIVFARQFQLDQWVIPAHINLCQRKTPLNSEEASKIGLQSLLFISRVREEMLKNASRTMSDSVIRAKADNWIKSGCKFAT</sequence>
<dbReference type="Gene3D" id="3.30.710.10">
    <property type="entry name" value="Potassium Channel Kv1.1, Chain A"/>
    <property type="match status" value="1"/>
</dbReference>
<dbReference type="Proteomes" id="UP000663888">
    <property type="component" value="Unassembled WGS sequence"/>
</dbReference>
<name>A0A8H3CED9_9AGAM</name>
<dbReference type="Pfam" id="PF00651">
    <property type="entry name" value="BTB"/>
    <property type="match status" value="1"/>
</dbReference>
<dbReference type="AlphaFoldDB" id="A0A8H3CED9"/>
<evidence type="ECO:0000313" key="2">
    <source>
        <dbReference type="EMBL" id="CAE6480080.1"/>
    </source>
</evidence>
<evidence type="ECO:0000259" key="1">
    <source>
        <dbReference type="PROSITE" id="PS50097"/>
    </source>
</evidence>
<dbReference type="CDD" id="cd18186">
    <property type="entry name" value="BTB_POZ_ZBTB_KLHL-like"/>
    <property type="match status" value="1"/>
</dbReference>
<dbReference type="InterPro" id="IPR011333">
    <property type="entry name" value="SKP1/BTB/POZ_sf"/>
</dbReference>
<comment type="caution">
    <text evidence="2">The sequence shown here is derived from an EMBL/GenBank/DDBJ whole genome shotgun (WGS) entry which is preliminary data.</text>
</comment>
<dbReference type="SUPFAM" id="SSF54695">
    <property type="entry name" value="POZ domain"/>
    <property type="match status" value="1"/>
</dbReference>
<evidence type="ECO:0000313" key="3">
    <source>
        <dbReference type="Proteomes" id="UP000663888"/>
    </source>
</evidence>
<organism evidence="2 3">
    <name type="scientific">Rhizoctonia solani</name>
    <dbReference type="NCBI Taxonomy" id="456999"/>
    <lineage>
        <taxon>Eukaryota</taxon>
        <taxon>Fungi</taxon>
        <taxon>Dikarya</taxon>
        <taxon>Basidiomycota</taxon>
        <taxon>Agaricomycotina</taxon>
        <taxon>Agaricomycetes</taxon>
        <taxon>Cantharellales</taxon>
        <taxon>Ceratobasidiaceae</taxon>
        <taxon>Rhizoctonia</taxon>
    </lineage>
</organism>
<proteinExistence type="predicted"/>